<dbReference type="PANTHER" id="PTHR34685:SF2">
    <property type="entry name" value="RED CHLOROPHYLL CATABOLITE REDUCTASE, CHLOROPLASTIC"/>
    <property type="match status" value="1"/>
</dbReference>
<dbReference type="PANTHER" id="PTHR34685">
    <property type="entry name" value="RED CHLOROPHYLL CATABOLITE REDUCTASE, CHLOROPLASTIC"/>
    <property type="match status" value="1"/>
</dbReference>
<keyword evidence="2" id="KW-1185">Reference proteome</keyword>
<gene>
    <name evidence="1" type="ORF">OPV22_032721</name>
</gene>
<evidence type="ECO:0008006" key="3">
    <source>
        <dbReference type="Google" id="ProtNLM"/>
    </source>
</evidence>
<proteinExistence type="predicted"/>
<accession>A0AAV8PY38</accession>
<organism evidence="1 2">
    <name type="scientific">Ensete ventricosum</name>
    <name type="common">Abyssinian banana</name>
    <name type="synonym">Musa ensete</name>
    <dbReference type="NCBI Taxonomy" id="4639"/>
    <lineage>
        <taxon>Eukaryota</taxon>
        <taxon>Viridiplantae</taxon>
        <taxon>Streptophyta</taxon>
        <taxon>Embryophyta</taxon>
        <taxon>Tracheophyta</taxon>
        <taxon>Spermatophyta</taxon>
        <taxon>Magnoliopsida</taxon>
        <taxon>Liliopsida</taxon>
        <taxon>Zingiberales</taxon>
        <taxon>Musaceae</taxon>
        <taxon>Ensete</taxon>
    </lineage>
</organism>
<dbReference type="EMBL" id="JAQQAF010000009">
    <property type="protein sequence ID" value="KAJ8459795.1"/>
    <property type="molecule type" value="Genomic_DNA"/>
</dbReference>
<comment type="caution">
    <text evidence="1">The sequence shown here is derived from an EMBL/GenBank/DDBJ whole genome shotgun (WGS) entry which is preliminary data.</text>
</comment>
<dbReference type="GO" id="GO:0015996">
    <property type="term" value="P:chlorophyll catabolic process"/>
    <property type="evidence" value="ECO:0007669"/>
    <property type="project" value="TreeGrafter"/>
</dbReference>
<dbReference type="GO" id="GO:0051743">
    <property type="term" value="F:red chlorophyll catabolite reductase activity"/>
    <property type="evidence" value="ECO:0007669"/>
    <property type="project" value="InterPro"/>
</dbReference>
<evidence type="ECO:0000313" key="1">
    <source>
        <dbReference type="EMBL" id="KAJ8459795.1"/>
    </source>
</evidence>
<dbReference type="AlphaFoldDB" id="A0AAV8PY38"/>
<sequence>MSGRSSPVAEFPYLPPSHRDLMQDLRSAVEARLGPHLLPSAVPPDVLSFHSPSGASRGALDIRSGGRDSPVDFILESWLHCELPTDLLPRKDLVLHPDYLDEFYQKTNLDKPRQELAKLPQVQPYCSSSLYIRSVLSPTAIAVCINCGEDGQSAMEDIMRGRLDTICKEIVRIWLDTCASSGKQLGDTERADLLRRDGLIKNKTIEIDLAANLPRMFSPEVANRVVGEIQKAFKI</sequence>
<dbReference type="Proteomes" id="UP001222027">
    <property type="component" value="Unassembled WGS sequence"/>
</dbReference>
<reference evidence="1 2" key="1">
    <citation type="submission" date="2022-12" db="EMBL/GenBank/DDBJ databases">
        <title>Chromosome-scale assembly of the Ensete ventricosum genome.</title>
        <authorList>
            <person name="Dussert Y."/>
            <person name="Stocks J."/>
            <person name="Wendawek A."/>
            <person name="Woldeyes F."/>
            <person name="Nichols R.A."/>
            <person name="Borrell J.S."/>
        </authorList>
    </citation>
    <scope>NUCLEOTIDE SEQUENCE [LARGE SCALE GENOMIC DNA]</scope>
    <source>
        <strain evidence="2">cv. Maze</strain>
        <tissue evidence="1">Seeds</tissue>
    </source>
</reference>
<dbReference type="Pfam" id="PF06405">
    <property type="entry name" value="RCC_reductase"/>
    <property type="match status" value="2"/>
</dbReference>
<evidence type="ECO:0000313" key="2">
    <source>
        <dbReference type="Proteomes" id="UP001222027"/>
    </source>
</evidence>
<protein>
    <recommendedName>
        <fullName evidence="3">Red chlorophyll catabolite reductase</fullName>
    </recommendedName>
</protein>
<dbReference type="InterPro" id="IPR009439">
    <property type="entry name" value="RCC_reductase"/>
</dbReference>
<dbReference type="Gene3D" id="3.40.1500.20">
    <property type="match status" value="2"/>
</dbReference>
<dbReference type="GO" id="GO:0009507">
    <property type="term" value="C:chloroplast"/>
    <property type="evidence" value="ECO:0007669"/>
    <property type="project" value="TreeGrafter"/>
</dbReference>
<name>A0AAV8PY38_ENSVE</name>